<evidence type="ECO:0000256" key="1">
    <source>
        <dbReference type="SAM" id="SignalP"/>
    </source>
</evidence>
<keyword evidence="3" id="KW-1185">Reference proteome</keyword>
<dbReference type="AlphaFoldDB" id="A0A8T0GTR6"/>
<evidence type="ECO:0000313" key="2">
    <source>
        <dbReference type="EMBL" id="KAG0561759.1"/>
    </source>
</evidence>
<protein>
    <submittedName>
        <fullName evidence="2">Uncharacterized protein</fullName>
    </submittedName>
</protein>
<dbReference type="EMBL" id="CM026430">
    <property type="protein sequence ID" value="KAG0561759.1"/>
    <property type="molecule type" value="Genomic_DNA"/>
</dbReference>
<feature type="chain" id="PRO_5035941182" evidence="1">
    <location>
        <begin position="19"/>
        <end position="60"/>
    </location>
</feature>
<organism evidence="2 3">
    <name type="scientific">Ceratodon purpureus</name>
    <name type="common">Fire moss</name>
    <name type="synonym">Dicranum purpureum</name>
    <dbReference type="NCBI Taxonomy" id="3225"/>
    <lineage>
        <taxon>Eukaryota</taxon>
        <taxon>Viridiplantae</taxon>
        <taxon>Streptophyta</taxon>
        <taxon>Embryophyta</taxon>
        <taxon>Bryophyta</taxon>
        <taxon>Bryophytina</taxon>
        <taxon>Bryopsida</taxon>
        <taxon>Dicranidae</taxon>
        <taxon>Pseudoditrichales</taxon>
        <taxon>Ditrichaceae</taxon>
        <taxon>Ceratodon</taxon>
    </lineage>
</organism>
<sequence>MPALGSSLSGFLVSWIEGEVVLVLVRCLGDERWHEGRLAMVMYVGEMELGRAGDVHMLVR</sequence>
<evidence type="ECO:0000313" key="3">
    <source>
        <dbReference type="Proteomes" id="UP000822688"/>
    </source>
</evidence>
<name>A0A8T0GTR6_CERPU</name>
<accession>A0A8T0GTR6</accession>
<proteinExistence type="predicted"/>
<gene>
    <name evidence="2" type="ORF">KC19_9G089500</name>
</gene>
<reference evidence="2" key="1">
    <citation type="submission" date="2020-06" db="EMBL/GenBank/DDBJ databases">
        <title>WGS assembly of Ceratodon purpureus strain R40.</title>
        <authorList>
            <person name="Carey S.B."/>
            <person name="Jenkins J."/>
            <person name="Shu S."/>
            <person name="Lovell J.T."/>
            <person name="Sreedasyam A."/>
            <person name="Maumus F."/>
            <person name="Tiley G.P."/>
            <person name="Fernandez-Pozo N."/>
            <person name="Barry K."/>
            <person name="Chen C."/>
            <person name="Wang M."/>
            <person name="Lipzen A."/>
            <person name="Daum C."/>
            <person name="Saski C.A."/>
            <person name="Payton A.C."/>
            <person name="Mcbreen J.C."/>
            <person name="Conrad R.E."/>
            <person name="Kollar L.M."/>
            <person name="Olsson S."/>
            <person name="Huttunen S."/>
            <person name="Landis J.B."/>
            <person name="Wickett N.J."/>
            <person name="Johnson M.G."/>
            <person name="Rensing S.A."/>
            <person name="Grimwood J."/>
            <person name="Schmutz J."/>
            <person name="Mcdaniel S.F."/>
        </authorList>
    </citation>
    <scope>NUCLEOTIDE SEQUENCE</scope>
    <source>
        <strain evidence="2">R40</strain>
    </source>
</reference>
<keyword evidence="1" id="KW-0732">Signal</keyword>
<feature type="signal peptide" evidence="1">
    <location>
        <begin position="1"/>
        <end position="18"/>
    </location>
</feature>
<dbReference type="Proteomes" id="UP000822688">
    <property type="component" value="Chromosome 9"/>
</dbReference>
<comment type="caution">
    <text evidence="2">The sequence shown here is derived from an EMBL/GenBank/DDBJ whole genome shotgun (WGS) entry which is preliminary data.</text>
</comment>